<evidence type="ECO:0000313" key="3">
    <source>
        <dbReference type="Proteomes" id="UP001206206"/>
    </source>
</evidence>
<dbReference type="Proteomes" id="UP001206206">
    <property type="component" value="Unassembled WGS sequence"/>
</dbReference>
<evidence type="ECO:0000313" key="2">
    <source>
        <dbReference type="EMBL" id="MCQ4040880.1"/>
    </source>
</evidence>
<comment type="caution">
    <text evidence="2">The sequence shown here is derived from an EMBL/GenBank/DDBJ whole genome shotgun (WGS) entry which is preliminary data.</text>
</comment>
<protein>
    <submittedName>
        <fullName evidence="2">Adenylate/guanylate cyclase</fullName>
    </submittedName>
</protein>
<dbReference type="InterPro" id="IPR029787">
    <property type="entry name" value="Nucleotide_cyclase"/>
</dbReference>
<keyword evidence="3" id="KW-1185">Reference proteome</keyword>
<reference evidence="2 3" key="1">
    <citation type="submission" date="2022-06" db="EMBL/GenBank/DDBJ databases">
        <title>Draft genome sequence of type strain Streptomyces rubrisoli DSM 42083.</title>
        <authorList>
            <person name="Duangmal K."/>
            <person name="Klaysubun C."/>
        </authorList>
    </citation>
    <scope>NUCLEOTIDE SEQUENCE [LARGE SCALE GENOMIC DNA]</scope>
    <source>
        <strain evidence="2 3">DSM 42083</strain>
    </source>
</reference>
<feature type="compositionally biased region" description="Basic and acidic residues" evidence="1">
    <location>
        <begin position="221"/>
        <end position="230"/>
    </location>
</feature>
<gene>
    <name evidence="2" type="ORF">NON19_02265</name>
</gene>
<dbReference type="SUPFAM" id="SSF55073">
    <property type="entry name" value="Nucleotide cyclase"/>
    <property type="match status" value="1"/>
</dbReference>
<feature type="region of interest" description="Disordered" evidence="1">
    <location>
        <begin position="217"/>
        <end position="239"/>
    </location>
</feature>
<evidence type="ECO:0000256" key="1">
    <source>
        <dbReference type="SAM" id="MobiDB-lite"/>
    </source>
</evidence>
<proteinExistence type="predicted"/>
<dbReference type="Gene3D" id="3.30.70.1230">
    <property type="entry name" value="Nucleotide cyclase"/>
    <property type="match status" value="1"/>
</dbReference>
<sequence>MTTEPNLPARGTSLRPASGHTAHDAPRHALVLVTDVEGFGPRSDREQMRTRDDLYKVLRAALGPAAWRACMCEDRGDGVLLVVPPQVPKAVVLGEALHALDAGLARRHRGDPPLRLRVAAHAGDVRFDEHGIGGHAVNHAVRLADSAPLREALAAARGDSALLVSEALYETVAHDGHPALDPGAFHPVDVAVKETRTRAWLRVPGDDATARAIAARTHTAAADRRTEAEPRPGGVSFTSGGDLSISRGLVANGDITVGRERRRWGWRKP</sequence>
<organism evidence="2 3">
    <name type="scientific">Streptantibioticus rubrisoli</name>
    <dbReference type="NCBI Taxonomy" id="1387313"/>
    <lineage>
        <taxon>Bacteria</taxon>
        <taxon>Bacillati</taxon>
        <taxon>Actinomycetota</taxon>
        <taxon>Actinomycetes</taxon>
        <taxon>Kitasatosporales</taxon>
        <taxon>Streptomycetaceae</taxon>
        <taxon>Streptantibioticus</taxon>
    </lineage>
</organism>
<name>A0ABT1P697_9ACTN</name>
<accession>A0ABT1P697</accession>
<dbReference type="EMBL" id="JANFNH010000001">
    <property type="protein sequence ID" value="MCQ4040880.1"/>
    <property type="molecule type" value="Genomic_DNA"/>
</dbReference>
<dbReference type="RefSeq" id="WP_255924813.1">
    <property type="nucleotide sequence ID" value="NZ_JANFNH010000001.1"/>
</dbReference>
<feature type="region of interest" description="Disordered" evidence="1">
    <location>
        <begin position="1"/>
        <end position="26"/>
    </location>
</feature>